<feature type="region of interest" description="Disordered" evidence="1">
    <location>
        <begin position="923"/>
        <end position="955"/>
    </location>
</feature>
<dbReference type="Pfam" id="PF23216">
    <property type="entry name" value="WHD_CYT4"/>
    <property type="match status" value="1"/>
</dbReference>
<dbReference type="GO" id="GO:0000175">
    <property type="term" value="F:3'-5'-RNA exonuclease activity"/>
    <property type="evidence" value="ECO:0007669"/>
    <property type="project" value="TreeGrafter"/>
</dbReference>
<dbReference type="Proteomes" id="UP001152592">
    <property type="component" value="Unassembled WGS sequence"/>
</dbReference>
<dbReference type="SUPFAM" id="SSF50249">
    <property type="entry name" value="Nucleic acid-binding proteins"/>
    <property type="match status" value="1"/>
</dbReference>
<evidence type="ECO:0000256" key="1">
    <source>
        <dbReference type="SAM" id="MobiDB-lite"/>
    </source>
</evidence>
<dbReference type="InterPro" id="IPR056625">
    <property type="entry name" value="SH3_CYT4"/>
</dbReference>
<dbReference type="GO" id="GO:0003723">
    <property type="term" value="F:RNA binding"/>
    <property type="evidence" value="ECO:0007669"/>
    <property type="project" value="InterPro"/>
</dbReference>
<accession>A0A9W4IAU1</accession>
<dbReference type="AlphaFoldDB" id="A0A9W4IAU1"/>
<dbReference type="InterPro" id="IPR056624">
    <property type="entry name" value="WH_CYT4"/>
</dbReference>
<dbReference type="InterPro" id="IPR050180">
    <property type="entry name" value="RNR_Ribonuclease"/>
</dbReference>
<feature type="compositionally biased region" description="Polar residues" evidence="1">
    <location>
        <begin position="135"/>
        <end position="149"/>
    </location>
</feature>
<sequence>MSITRLKALQKLAAGSSSHLRNTWTHTGPRSIVNAPATSPLPSGRRFFRSRTIDSTEAAHKNSEVGLELWHEECELIIAWSQKQSADNEEPPLTAIDSNLLLRSEFEIHRDIREYLRKWQEVNPNDLDPVRKTSDAQTTQLPNPTQGNMPNGRDAADLWGDPNRPNQDSLHIEEFEGEHLEPGDLVARLNADGVFNYAIYVRSVHKQKQFYSVNGNWRICSNMELDYIIKGFAPPELLEPLKPWFPSTEAIVSEDLQLAPEGGLPRPLGAPLLDMMNNFKTHILAFYRENSKALDDLHNKVADDTEVLRLSLEQLTMNTLGIEEHELTSVNLFAVHQAVRRDPFLVEKDSSSLYSNMYVVQPKRIANVVKQVIDWTHEHQEHCVRAVMAKTTHKAMNDHPMQQFLSKAQRLIRLSRKVRSPTIMSSVGPSSTRFQPGENGNPMVYREMATEQFNANDQMIIEYLQLYAVPTTIMPSGSLRSTATHIMRATGMYNALGLSEASTRLLLQEIGAIAPWENMFPLDQYLMLPGHGLSLAKDLEAEEVMEACKSIASEPLQDSMQNLRKDWGDLPVYCVDDVTAQEIDDGISLEKIPGSSNTFWVHVHVANPTAFIKHDNPIIEYASTRLSTSYLPERTYPMLPNALTEPHFSLAAGRPVLTFSAKMNLRGQLLDSKIQNGTIRNVINLTHKTLRDFFDSESDESFQPLIVGGEYSIPQAPPGKKIQGSLRPEEKDRFLILRQLMLAFRETRKKNGAMDSTPLGPNLDVSVQAGTERMEPSEMQAQQGRYYLGDPIIRLALHDKFDPYEVRDGSRDNLVALVMNMAGHVSGQFCAARNIPVVYDGTWYDPEYGRVTSRNINQFGGEGFYDMSAPLARSSTSPIHHHALGLPTYVKSTSPLRRYTDVIAHYQIEAALRFEHEHGRQFDALADSPDPEGDLVGTEEAIDPTQSSSTSTSTPVLPFSKPTLDAYLTNTQPLRAHLRYLDTYSTQHWACMLLFRAFYFAECELPDTFPCVLRSPRNRPKHLDQEYAGVIANLGLNCTVTIPEDFADKDKLGIFCMVDARITAVDMATFQVTLETTRFVKPFERTGEWA</sequence>
<dbReference type="OrthoDB" id="2384430at2759"/>
<feature type="domain" description="RNB" evidence="2">
    <location>
        <begin position="564"/>
        <end position="914"/>
    </location>
</feature>
<dbReference type="Pfam" id="PF00773">
    <property type="entry name" value="RNB"/>
    <property type="match status" value="2"/>
</dbReference>
<comment type="caution">
    <text evidence="3">The sequence shown here is derived from an EMBL/GenBank/DDBJ whole genome shotgun (WGS) entry which is preliminary data.</text>
</comment>
<feature type="region of interest" description="Disordered" evidence="1">
    <location>
        <begin position="126"/>
        <end position="154"/>
    </location>
</feature>
<dbReference type="GO" id="GO:0006402">
    <property type="term" value="P:mRNA catabolic process"/>
    <property type="evidence" value="ECO:0007669"/>
    <property type="project" value="TreeGrafter"/>
</dbReference>
<evidence type="ECO:0000313" key="4">
    <source>
        <dbReference type="Proteomes" id="UP001152592"/>
    </source>
</evidence>
<dbReference type="SMART" id="SM00955">
    <property type="entry name" value="RNB"/>
    <property type="match status" value="1"/>
</dbReference>
<dbReference type="InterPro" id="IPR001900">
    <property type="entry name" value="RNase_II/R"/>
</dbReference>
<proteinExistence type="predicted"/>
<dbReference type="PANTHER" id="PTHR23355:SF65">
    <property type="entry name" value="EXORIBONUCLEASE CYT-4, PUTATIVE (AFU_ORTHOLOGUE AFUA_7G01550)-RELATED"/>
    <property type="match status" value="1"/>
</dbReference>
<dbReference type="PANTHER" id="PTHR23355">
    <property type="entry name" value="RIBONUCLEASE"/>
    <property type="match status" value="1"/>
</dbReference>
<organism evidence="3 4">
    <name type="scientific">Penicillium salamii</name>
    <dbReference type="NCBI Taxonomy" id="1612424"/>
    <lineage>
        <taxon>Eukaryota</taxon>
        <taxon>Fungi</taxon>
        <taxon>Dikarya</taxon>
        <taxon>Ascomycota</taxon>
        <taxon>Pezizomycotina</taxon>
        <taxon>Eurotiomycetes</taxon>
        <taxon>Eurotiomycetidae</taxon>
        <taxon>Eurotiales</taxon>
        <taxon>Aspergillaceae</taxon>
        <taxon>Penicillium</taxon>
    </lineage>
</organism>
<name>A0A9W4IAU1_9EURO</name>
<dbReference type="InterPro" id="IPR012340">
    <property type="entry name" value="NA-bd_OB-fold"/>
</dbReference>
<dbReference type="GO" id="GO:0000932">
    <property type="term" value="C:P-body"/>
    <property type="evidence" value="ECO:0007669"/>
    <property type="project" value="TreeGrafter"/>
</dbReference>
<reference evidence="3" key="1">
    <citation type="submission" date="2021-07" db="EMBL/GenBank/DDBJ databases">
        <authorList>
            <person name="Branca A.L. A."/>
        </authorList>
    </citation>
    <scope>NUCLEOTIDE SEQUENCE</scope>
</reference>
<gene>
    <name evidence="3" type="ORF">PSALAMII_LOCUS764</name>
</gene>
<evidence type="ECO:0000259" key="2">
    <source>
        <dbReference type="SMART" id="SM00955"/>
    </source>
</evidence>
<dbReference type="EMBL" id="CAJVPD010000033">
    <property type="protein sequence ID" value="CAG8253091.1"/>
    <property type="molecule type" value="Genomic_DNA"/>
</dbReference>
<evidence type="ECO:0000313" key="3">
    <source>
        <dbReference type="EMBL" id="CAG8253091.1"/>
    </source>
</evidence>
<protein>
    <recommendedName>
        <fullName evidence="2">RNB domain-containing protein</fullName>
    </recommendedName>
</protein>
<dbReference type="Pfam" id="PF23214">
    <property type="entry name" value="SH3_CYT4"/>
    <property type="match status" value="1"/>
</dbReference>